<evidence type="ECO:0000313" key="3">
    <source>
        <dbReference type="EMBL" id="OZG53610.1"/>
    </source>
</evidence>
<keyword evidence="4" id="KW-1185">Reference proteome</keyword>
<evidence type="ECO:0000256" key="1">
    <source>
        <dbReference type="SAM" id="MobiDB-lite"/>
    </source>
</evidence>
<reference evidence="3 4" key="1">
    <citation type="journal article" date="2017" name="BMC Genomics">
        <title>Comparative genomic and phylogenomic analyses of the Bifidobacteriaceae family.</title>
        <authorList>
            <person name="Lugli G.A."/>
            <person name="Milani C."/>
            <person name="Turroni F."/>
            <person name="Duranti S."/>
            <person name="Mancabelli L."/>
            <person name="Mangifesta M."/>
            <person name="Ferrario C."/>
            <person name="Modesto M."/>
            <person name="Mattarelli P."/>
            <person name="Jiri K."/>
            <person name="van Sinderen D."/>
            <person name="Ventura M."/>
        </authorList>
    </citation>
    <scope>NUCLEOTIDE SEQUENCE [LARGE SCALE GENOMIC DNA]</scope>
    <source>
        <strain evidence="3 4">DSM 24762</strain>
    </source>
</reference>
<feature type="region of interest" description="Disordered" evidence="1">
    <location>
        <begin position="220"/>
        <end position="241"/>
    </location>
</feature>
<dbReference type="InterPro" id="IPR025445">
    <property type="entry name" value="DUF4191"/>
</dbReference>
<gene>
    <name evidence="3" type="ORF">ALMA_1175</name>
</gene>
<comment type="caution">
    <text evidence="3">The sequence shown here is derived from an EMBL/GenBank/DDBJ whole genome shotgun (WGS) entry which is preliminary data.</text>
</comment>
<dbReference type="AlphaFoldDB" id="A0A261F3B8"/>
<feature type="transmembrane region" description="Helical" evidence="2">
    <location>
        <begin position="31"/>
        <end position="51"/>
    </location>
</feature>
<name>A0A261F3B8_9BIFI</name>
<dbReference type="RefSeq" id="WP_094726816.1">
    <property type="nucleotide sequence ID" value="NZ_JBHLWS010000009.1"/>
</dbReference>
<dbReference type="Pfam" id="PF13829">
    <property type="entry name" value="DUF4191"/>
    <property type="match status" value="1"/>
</dbReference>
<organism evidence="3 4">
    <name type="scientific">Alloscardovia macacae</name>
    <dbReference type="NCBI Taxonomy" id="1160091"/>
    <lineage>
        <taxon>Bacteria</taxon>
        <taxon>Bacillati</taxon>
        <taxon>Actinomycetota</taxon>
        <taxon>Actinomycetes</taxon>
        <taxon>Bifidobacteriales</taxon>
        <taxon>Bifidobacteriaceae</taxon>
        <taxon>Alloscardovia</taxon>
    </lineage>
</organism>
<keyword evidence="2" id="KW-0472">Membrane</keyword>
<dbReference type="EMBL" id="MWWT01000008">
    <property type="protein sequence ID" value="OZG53610.1"/>
    <property type="molecule type" value="Genomic_DNA"/>
</dbReference>
<keyword evidence="2" id="KW-0812">Transmembrane</keyword>
<accession>A0A261F3B8</accession>
<proteinExistence type="predicted"/>
<protein>
    <recommendedName>
        <fullName evidence="5">DUF4191 domain-containing protein</fullName>
    </recommendedName>
</protein>
<evidence type="ECO:0000256" key="2">
    <source>
        <dbReference type="SAM" id="Phobius"/>
    </source>
</evidence>
<sequence length="241" mass="27205">MADEQKKPRRNNIFRQMKQLYDFTRQDDPQVTAWVAGAFLIPFVVVILLGLPFQLGWFAWILNVILAFMVGLLAATFVLSRRSETVGYKRIEGNPGAAGAVLQSLSKRIYTFEEQPVWVDPRTKDMIWRGTSLYGVYLVSEGPTSRVAKAVESEKAKIRRVTQGSNIRIIVINTGNDEGQVRISQLSKAMRKRYKGTLTSDELDHLNGRLRTLQRMAGMGIPGGIDPRAAQHQSRRAMRGR</sequence>
<dbReference type="Proteomes" id="UP000243657">
    <property type="component" value="Unassembled WGS sequence"/>
</dbReference>
<evidence type="ECO:0008006" key="5">
    <source>
        <dbReference type="Google" id="ProtNLM"/>
    </source>
</evidence>
<feature type="transmembrane region" description="Helical" evidence="2">
    <location>
        <begin position="57"/>
        <end position="80"/>
    </location>
</feature>
<keyword evidence="2" id="KW-1133">Transmembrane helix</keyword>
<evidence type="ECO:0000313" key="4">
    <source>
        <dbReference type="Proteomes" id="UP000243657"/>
    </source>
</evidence>